<evidence type="ECO:0000313" key="13">
    <source>
        <dbReference type="EMBL" id="KAK0730594.1"/>
    </source>
</evidence>
<gene>
    <name evidence="13" type="ORF">B0H67DRAFT_596697</name>
</gene>
<evidence type="ECO:0000256" key="3">
    <source>
        <dbReference type="ARBA" id="ARBA00006271"/>
    </source>
</evidence>
<dbReference type="GO" id="GO:0006298">
    <property type="term" value="P:mismatch repair"/>
    <property type="evidence" value="ECO:0007669"/>
    <property type="project" value="InterPro"/>
</dbReference>
<keyword evidence="4" id="KW-0158">Chromosome</keyword>
<evidence type="ECO:0000259" key="12">
    <source>
        <dbReference type="PROSITE" id="PS00486"/>
    </source>
</evidence>
<comment type="subcellular location">
    <subcellularLocation>
        <location evidence="2">Chromosome</location>
    </subcellularLocation>
    <subcellularLocation>
        <location evidence="1">Nucleus</location>
    </subcellularLocation>
</comment>
<dbReference type="PANTHER" id="PTHR11361:SF20">
    <property type="entry name" value="MUTS PROTEIN HOMOLOG 5"/>
    <property type="match status" value="1"/>
</dbReference>
<evidence type="ECO:0000256" key="9">
    <source>
        <dbReference type="ARBA" id="ARBA00023254"/>
    </source>
</evidence>
<proteinExistence type="inferred from homology"/>
<keyword evidence="14" id="KW-1185">Reference proteome</keyword>
<dbReference type="SMART" id="SM00534">
    <property type="entry name" value="MUTSac"/>
    <property type="match status" value="1"/>
</dbReference>
<dbReference type="Gene3D" id="3.40.50.300">
    <property type="entry name" value="P-loop containing nucleotide triphosphate hydrolases"/>
    <property type="match status" value="1"/>
</dbReference>
<keyword evidence="6" id="KW-0067">ATP-binding</keyword>
<dbReference type="GO" id="GO:0030983">
    <property type="term" value="F:mismatched DNA binding"/>
    <property type="evidence" value="ECO:0007669"/>
    <property type="project" value="InterPro"/>
</dbReference>
<dbReference type="GO" id="GO:0051026">
    <property type="term" value="P:chiasma assembly"/>
    <property type="evidence" value="ECO:0007669"/>
    <property type="project" value="TreeGrafter"/>
</dbReference>
<dbReference type="InterPro" id="IPR007696">
    <property type="entry name" value="DNA_mismatch_repair_MutS_core"/>
</dbReference>
<dbReference type="CDD" id="cd03281">
    <property type="entry name" value="ABC_MSH5_euk"/>
    <property type="match status" value="1"/>
</dbReference>
<evidence type="ECO:0000256" key="11">
    <source>
        <dbReference type="ARBA" id="ARBA00077470"/>
    </source>
</evidence>
<dbReference type="SUPFAM" id="SSF48334">
    <property type="entry name" value="DNA repair protein MutS, domain III"/>
    <property type="match status" value="1"/>
</dbReference>
<dbReference type="GO" id="GO:0005694">
    <property type="term" value="C:chromosome"/>
    <property type="evidence" value="ECO:0007669"/>
    <property type="project" value="UniProtKB-SubCell"/>
</dbReference>
<accession>A0AA40E705</accession>
<evidence type="ECO:0000313" key="14">
    <source>
        <dbReference type="Proteomes" id="UP001172102"/>
    </source>
</evidence>
<dbReference type="InterPro" id="IPR027417">
    <property type="entry name" value="P-loop_NTPase"/>
</dbReference>
<dbReference type="GO" id="GO:0005634">
    <property type="term" value="C:nucleus"/>
    <property type="evidence" value="ECO:0007669"/>
    <property type="project" value="UniProtKB-SubCell"/>
</dbReference>
<evidence type="ECO:0000256" key="4">
    <source>
        <dbReference type="ARBA" id="ARBA00022454"/>
    </source>
</evidence>
<comment type="caution">
    <text evidence="13">The sequence shown here is derived from an EMBL/GenBank/DDBJ whole genome shotgun (WGS) entry which is preliminary data.</text>
</comment>
<dbReference type="EMBL" id="JAUKUA010000001">
    <property type="protein sequence ID" value="KAK0730594.1"/>
    <property type="molecule type" value="Genomic_DNA"/>
</dbReference>
<dbReference type="SMART" id="SM00533">
    <property type="entry name" value="MUTSd"/>
    <property type="match status" value="1"/>
</dbReference>
<dbReference type="PROSITE" id="PS00486">
    <property type="entry name" value="DNA_MISMATCH_REPAIR_2"/>
    <property type="match status" value="1"/>
</dbReference>
<dbReference type="InterPro" id="IPR036187">
    <property type="entry name" value="DNA_mismatch_repair_MutS_sf"/>
</dbReference>
<sequence length="787" mass="86241">MGIDMGKDGRVGCAYYVAIDQVLCVEEDVAMGGIEAVDTLLLGLQPTTVLVPNRAPIELVELLERDAQRLDDESSNGERGAYILRHLASAEFDYDTAKDGLASINLASTPNPVEIDPPEEDAAHCIGSSKHRNLMRLAETVNLDSHISIRCAGAVLSDINRRRAVEDSPPDAGAFPSFQITAIHMNTPADRMLILQSEAHPNPQSQYSNSSESKAKESLSVYGLLQTLACTSQGKAKLRQMLFRPSTNLDLIDERGLNTKALLRYLSIRTGEWRALLRFSMVSSQLREALLALSGTSALTIFPRVREKLGKMLLKTIDFQLSKESGHTEIMQGASENLDELKSVFTHACEMLPDLTDGIRKETPAWAAQHIRHCTILPQLWFLVAVTLNRETGEGLYSGQTTDDNWQNSSLLELDSHYGDLPSQIADEEINVIMELSAAVLTHEDSIIRELDSLLVLSWAAEKYGWVAPQITCSNIIDIVDGCHPLQELLVPSFILNNCIIAGGPGNDDLGGEDAPTKGNPTMFVLTGPNNSGKSMYMKQVALIVYLAHIGSYVPAARATIGVTDRILTRIATRETVVDDESAFLVDLKQAASTMSFATRRSLILVDEFGKGTTTETGSALFASYLTHFLDLDEHRPKVLVGTHFHDVFDYDILRDGDSVAFGHMDVRLDPEAEDPEDQITFLHRPIPGRGLSSLGTLCAAINDMESGVVERAQALVYLQELNEDLEEACLKVSEEDIQALGPAELVARRFLEMMIPTSGPSVDGAESTRHMLEEVLSQPWMGDAGL</sequence>
<feature type="domain" description="DNA mismatch repair proteins mutS family" evidence="12">
    <location>
        <begin position="602"/>
        <end position="618"/>
    </location>
</feature>
<name>A0AA40E705_9PEZI</name>
<organism evidence="13 14">
    <name type="scientific">Lasiosphaeris hirsuta</name>
    <dbReference type="NCBI Taxonomy" id="260670"/>
    <lineage>
        <taxon>Eukaryota</taxon>
        <taxon>Fungi</taxon>
        <taxon>Dikarya</taxon>
        <taxon>Ascomycota</taxon>
        <taxon>Pezizomycotina</taxon>
        <taxon>Sordariomycetes</taxon>
        <taxon>Sordariomycetidae</taxon>
        <taxon>Sordariales</taxon>
        <taxon>Lasiosphaeriaceae</taxon>
        <taxon>Lasiosphaeris</taxon>
    </lineage>
</organism>
<evidence type="ECO:0000256" key="2">
    <source>
        <dbReference type="ARBA" id="ARBA00004286"/>
    </source>
</evidence>
<keyword evidence="7" id="KW-0238">DNA-binding</keyword>
<protein>
    <recommendedName>
        <fullName evidence="10">DNA mismatch repair protein MSH5</fullName>
    </recommendedName>
    <alternativeName>
        <fullName evidence="11">MutS protein homolog 5</fullName>
    </alternativeName>
</protein>
<dbReference type="InterPro" id="IPR000432">
    <property type="entry name" value="DNA_mismatch_repair_MutS_C"/>
</dbReference>
<evidence type="ECO:0000256" key="5">
    <source>
        <dbReference type="ARBA" id="ARBA00022741"/>
    </source>
</evidence>
<keyword evidence="8" id="KW-0539">Nucleus</keyword>
<dbReference type="InterPro" id="IPR045076">
    <property type="entry name" value="MutS"/>
</dbReference>
<dbReference type="PANTHER" id="PTHR11361">
    <property type="entry name" value="DNA MISMATCH REPAIR PROTEIN MUTS FAMILY MEMBER"/>
    <property type="match status" value="1"/>
</dbReference>
<dbReference type="Proteomes" id="UP001172102">
    <property type="component" value="Unassembled WGS sequence"/>
</dbReference>
<keyword evidence="5" id="KW-0547">Nucleotide-binding</keyword>
<dbReference type="Gene3D" id="1.10.1420.10">
    <property type="match status" value="1"/>
</dbReference>
<evidence type="ECO:0000256" key="8">
    <source>
        <dbReference type="ARBA" id="ARBA00023242"/>
    </source>
</evidence>
<dbReference type="Pfam" id="PF00488">
    <property type="entry name" value="MutS_V"/>
    <property type="match status" value="1"/>
</dbReference>
<reference evidence="13" key="1">
    <citation type="submission" date="2023-06" db="EMBL/GenBank/DDBJ databases">
        <title>Genome-scale phylogeny and comparative genomics of the fungal order Sordariales.</title>
        <authorList>
            <consortium name="Lawrence Berkeley National Laboratory"/>
            <person name="Hensen N."/>
            <person name="Bonometti L."/>
            <person name="Westerberg I."/>
            <person name="Brannstrom I.O."/>
            <person name="Guillou S."/>
            <person name="Cros-Aarteil S."/>
            <person name="Calhoun S."/>
            <person name="Haridas S."/>
            <person name="Kuo A."/>
            <person name="Mondo S."/>
            <person name="Pangilinan J."/>
            <person name="Riley R."/>
            <person name="Labutti K."/>
            <person name="Andreopoulos B."/>
            <person name="Lipzen A."/>
            <person name="Chen C."/>
            <person name="Yanf M."/>
            <person name="Daum C."/>
            <person name="Ng V."/>
            <person name="Clum A."/>
            <person name="Steindorff A."/>
            <person name="Ohm R."/>
            <person name="Martin F."/>
            <person name="Silar P."/>
            <person name="Natvig D."/>
            <person name="Lalanne C."/>
            <person name="Gautier V."/>
            <person name="Ament-Velasquez S.L."/>
            <person name="Kruys A."/>
            <person name="Hutchinson M.I."/>
            <person name="Powell A.J."/>
            <person name="Barry K."/>
            <person name="Miller A.N."/>
            <person name="Grigoriev I.V."/>
            <person name="Debuchy R."/>
            <person name="Gladieux P."/>
            <person name="Thoren M.H."/>
            <person name="Johannesson H."/>
        </authorList>
    </citation>
    <scope>NUCLEOTIDE SEQUENCE</scope>
    <source>
        <strain evidence="13">SMH4607-1</strain>
    </source>
</reference>
<dbReference type="SUPFAM" id="SSF52540">
    <property type="entry name" value="P-loop containing nucleoside triphosphate hydrolases"/>
    <property type="match status" value="1"/>
</dbReference>
<evidence type="ECO:0000256" key="1">
    <source>
        <dbReference type="ARBA" id="ARBA00004123"/>
    </source>
</evidence>
<dbReference type="GO" id="GO:0140664">
    <property type="term" value="F:ATP-dependent DNA damage sensor activity"/>
    <property type="evidence" value="ECO:0007669"/>
    <property type="project" value="InterPro"/>
</dbReference>
<dbReference type="AlphaFoldDB" id="A0AA40E705"/>
<comment type="similarity">
    <text evidence="3">Belongs to the DNA mismatch repair MutS family.</text>
</comment>
<keyword evidence="9" id="KW-0469">Meiosis</keyword>
<evidence type="ECO:0000256" key="6">
    <source>
        <dbReference type="ARBA" id="ARBA00022840"/>
    </source>
</evidence>
<evidence type="ECO:0000256" key="10">
    <source>
        <dbReference type="ARBA" id="ARBA00073549"/>
    </source>
</evidence>
<dbReference type="GO" id="GO:0005524">
    <property type="term" value="F:ATP binding"/>
    <property type="evidence" value="ECO:0007669"/>
    <property type="project" value="UniProtKB-KW"/>
</dbReference>
<dbReference type="FunFam" id="3.40.50.300:FF:001067">
    <property type="entry name" value="DNA mismatch repair protein MSH5"/>
    <property type="match status" value="1"/>
</dbReference>
<evidence type="ECO:0000256" key="7">
    <source>
        <dbReference type="ARBA" id="ARBA00023125"/>
    </source>
</evidence>